<sequence>MSGRQQVIKIGKYYYVEDYNAGTSLALSTNIQNARWFDSSIPQYKERMGDICSNYGGVIRDLLDELQPDLTEVAE</sequence>
<proteinExistence type="predicted"/>
<dbReference type="Proteomes" id="UP001256711">
    <property type="component" value="Unassembled WGS sequence"/>
</dbReference>
<gene>
    <name evidence="1" type="ORF">P7H43_06090</name>
</gene>
<dbReference type="EMBL" id="JARQBJ010000002">
    <property type="protein sequence ID" value="MDT2810047.1"/>
    <property type="molecule type" value="Genomic_DNA"/>
</dbReference>
<organism evidence="1 2">
    <name type="scientific">Enterococcus asini</name>
    <dbReference type="NCBI Taxonomy" id="57732"/>
    <lineage>
        <taxon>Bacteria</taxon>
        <taxon>Bacillati</taxon>
        <taxon>Bacillota</taxon>
        <taxon>Bacilli</taxon>
        <taxon>Lactobacillales</taxon>
        <taxon>Enterococcaceae</taxon>
        <taxon>Enterococcus</taxon>
    </lineage>
</organism>
<evidence type="ECO:0000313" key="2">
    <source>
        <dbReference type="Proteomes" id="UP001256711"/>
    </source>
</evidence>
<evidence type="ECO:0000313" key="1">
    <source>
        <dbReference type="EMBL" id="MDT2810047.1"/>
    </source>
</evidence>
<protein>
    <submittedName>
        <fullName evidence="1">Uncharacterized protein</fullName>
    </submittedName>
</protein>
<reference evidence="1" key="1">
    <citation type="submission" date="2023-03" db="EMBL/GenBank/DDBJ databases">
        <authorList>
            <person name="Shen W."/>
            <person name="Cai J."/>
        </authorList>
    </citation>
    <scope>NUCLEOTIDE SEQUENCE</scope>
    <source>
        <strain evidence="1">B226-2</strain>
    </source>
</reference>
<dbReference type="RefSeq" id="WP_311835281.1">
    <property type="nucleotide sequence ID" value="NZ_JARQBJ010000002.1"/>
</dbReference>
<accession>A0AAW8U193</accession>
<comment type="caution">
    <text evidence="1">The sequence shown here is derived from an EMBL/GenBank/DDBJ whole genome shotgun (WGS) entry which is preliminary data.</text>
</comment>
<dbReference type="AlphaFoldDB" id="A0AAW8U193"/>
<name>A0AAW8U193_9ENTE</name>